<organism evidence="2 3">
    <name type="scientific">Limulus polyphemus</name>
    <name type="common">Atlantic horseshoe crab</name>
    <dbReference type="NCBI Taxonomy" id="6850"/>
    <lineage>
        <taxon>Eukaryota</taxon>
        <taxon>Metazoa</taxon>
        <taxon>Ecdysozoa</taxon>
        <taxon>Arthropoda</taxon>
        <taxon>Chelicerata</taxon>
        <taxon>Merostomata</taxon>
        <taxon>Xiphosura</taxon>
        <taxon>Limulidae</taxon>
        <taxon>Limulus</taxon>
    </lineage>
</organism>
<gene>
    <name evidence="3" type="primary">LOC106475708</name>
</gene>
<dbReference type="RefSeq" id="XP_022235476.1">
    <property type="nucleotide sequence ID" value="XM_022379768.1"/>
</dbReference>
<accession>A0ABM1RVS1</accession>
<dbReference type="Proteomes" id="UP000694941">
    <property type="component" value="Unplaced"/>
</dbReference>
<evidence type="ECO:0000313" key="2">
    <source>
        <dbReference type="Proteomes" id="UP000694941"/>
    </source>
</evidence>
<name>A0ABM1RVS1_LIMPO</name>
<feature type="region of interest" description="Disordered" evidence="1">
    <location>
        <begin position="118"/>
        <end position="138"/>
    </location>
</feature>
<proteinExistence type="predicted"/>
<sequence>MDQNEVWCERYLRLSQLHTDMLRLSQTSGSRHVCQSRSGRLGSSQTNILSHQNCSQDYDKVKKLMNTNEADSHLTGLMETLRQAEQKLLSSRIWLADPKFEIWKRLYWKNVQNSLSHWNQNQKRPNDVKEKHSKYSQI</sequence>
<evidence type="ECO:0000313" key="3">
    <source>
        <dbReference type="RefSeq" id="XP_022235476.1"/>
    </source>
</evidence>
<keyword evidence="2" id="KW-1185">Reference proteome</keyword>
<protein>
    <submittedName>
        <fullName evidence="3">Uncharacterized protein LOC106475708 isoform X1</fullName>
    </submittedName>
</protein>
<dbReference type="GeneID" id="106475708"/>
<evidence type="ECO:0000256" key="1">
    <source>
        <dbReference type="SAM" id="MobiDB-lite"/>
    </source>
</evidence>
<reference evidence="3" key="1">
    <citation type="submission" date="2025-08" db="UniProtKB">
        <authorList>
            <consortium name="RefSeq"/>
        </authorList>
    </citation>
    <scope>IDENTIFICATION</scope>
    <source>
        <tissue evidence="3">Muscle</tissue>
    </source>
</reference>